<comment type="caution">
    <text evidence="2">The sequence shown here is derived from an EMBL/GenBank/DDBJ whole genome shotgun (WGS) entry which is preliminary data.</text>
</comment>
<dbReference type="InterPro" id="IPR021338">
    <property type="entry name" value="DUF2953"/>
</dbReference>
<sequence length="198" mass="22920">MLLVVFFVIILFLVILLFSSIYISIQYIYEQTKQHVTVSIFILRIKLYKKSYDLSKFNDNSTASGEESLTFFSGKIKFYYQKLQKVNRLLNTLLKPIRLHQFNWNTVGGTGNAALTGIMSGGLWTVKNTLSLYLINKLQVKCKPIVYLEPNFQHRFLYTNLDCMLSIRLGKAIYVFTKRKKYLQAMKEALQTDEGGNA</sequence>
<dbReference type="RefSeq" id="WP_149475604.1">
    <property type="nucleotide sequence ID" value="NZ_JAGGMB010000004.1"/>
</dbReference>
<evidence type="ECO:0000313" key="2">
    <source>
        <dbReference type="EMBL" id="MBP2077327.1"/>
    </source>
</evidence>
<dbReference type="Pfam" id="PF11167">
    <property type="entry name" value="DUF2953"/>
    <property type="match status" value="1"/>
</dbReference>
<feature type="transmembrane region" description="Helical" evidence="1">
    <location>
        <begin position="6"/>
        <end position="25"/>
    </location>
</feature>
<dbReference type="Proteomes" id="UP001138793">
    <property type="component" value="Unassembled WGS sequence"/>
</dbReference>
<evidence type="ECO:0000256" key="1">
    <source>
        <dbReference type="SAM" id="Phobius"/>
    </source>
</evidence>
<protein>
    <recommendedName>
        <fullName evidence="4">DUF2953 family protein</fullName>
    </recommendedName>
</protein>
<keyword evidence="1" id="KW-0812">Transmembrane</keyword>
<dbReference type="EMBL" id="JAGGMB010000004">
    <property type="protein sequence ID" value="MBP2077327.1"/>
    <property type="molecule type" value="Genomic_DNA"/>
</dbReference>
<keyword evidence="3" id="KW-1185">Reference proteome</keyword>
<name>A0A9X0YR86_9BACI</name>
<evidence type="ECO:0008006" key="4">
    <source>
        <dbReference type="Google" id="ProtNLM"/>
    </source>
</evidence>
<accession>A0A9X0YR86</accession>
<keyword evidence="1" id="KW-0472">Membrane</keyword>
<dbReference type="AlphaFoldDB" id="A0A9X0YR86"/>
<reference evidence="2" key="1">
    <citation type="submission" date="2021-03" db="EMBL/GenBank/DDBJ databases">
        <title>Genomic Encyclopedia of Type Strains, Phase IV (KMG-IV): sequencing the most valuable type-strain genomes for metagenomic binning, comparative biology and taxonomic classification.</title>
        <authorList>
            <person name="Goeker M."/>
        </authorList>
    </citation>
    <scope>NUCLEOTIDE SEQUENCE</scope>
    <source>
        <strain evidence="2">DSM 107338</strain>
    </source>
</reference>
<proteinExistence type="predicted"/>
<organism evidence="2 3">
    <name type="scientific">Oceanobacillus polygoni</name>
    <dbReference type="NCBI Taxonomy" id="1235259"/>
    <lineage>
        <taxon>Bacteria</taxon>
        <taxon>Bacillati</taxon>
        <taxon>Bacillota</taxon>
        <taxon>Bacilli</taxon>
        <taxon>Bacillales</taxon>
        <taxon>Bacillaceae</taxon>
        <taxon>Oceanobacillus</taxon>
    </lineage>
</organism>
<dbReference type="OrthoDB" id="1683589at2"/>
<keyword evidence="1" id="KW-1133">Transmembrane helix</keyword>
<gene>
    <name evidence="2" type="ORF">J2Z64_001579</name>
</gene>
<evidence type="ECO:0000313" key="3">
    <source>
        <dbReference type="Proteomes" id="UP001138793"/>
    </source>
</evidence>